<evidence type="ECO:0000313" key="3">
    <source>
        <dbReference type="Proteomes" id="UP000319040"/>
    </source>
</evidence>
<dbReference type="InterPro" id="IPR011659">
    <property type="entry name" value="WD40"/>
</dbReference>
<feature type="domain" description="PKD" evidence="1">
    <location>
        <begin position="415"/>
        <end position="447"/>
    </location>
</feature>
<dbReference type="InterPro" id="IPR013783">
    <property type="entry name" value="Ig-like_fold"/>
</dbReference>
<dbReference type="AlphaFoldDB" id="A0A521BV33"/>
<dbReference type="InterPro" id="IPR011042">
    <property type="entry name" value="6-blade_b-propeller_TolB-like"/>
</dbReference>
<feature type="domain" description="PKD" evidence="1">
    <location>
        <begin position="329"/>
        <end position="375"/>
    </location>
</feature>
<dbReference type="SUPFAM" id="SSF82171">
    <property type="entry name" value="DPP6 N-terminal domain-like"/>
    <property type="match status" value="1"/>
</dbReference>
<dbReference type="Pfam" id="PF18911">
    <property type="entry name" value="PKD_4"/>
    <property type="match status" value="2"/>
</dbReference>
<reference evidence="2 3" key="1">
    <citation type="submission" date="2017-05" db="EMBL/GenBank/DDBJ databases">
        <authorList>
            <person name="Varghese N."/>
            <person name="Submissions S."/>
        </authorList>
    </citation>
    <scope>NUCLEOTIDE SEQUENCE [LARGE SCALE GENOMIC DNA]</scope>
    <source>
        <strain evidence="2 3">DSM 27040</strain>
    </source>
</reference>
<gene>
    <name evidence="2" type="ORF">SAMN06265379_102102</name>
</gene>
<dbReference type="InterPro" id="IPR035986">
    <property type="entry name" value="PKD_dom_sf"/>
</dbReference>
<accession>A0A521BV33</accession>
<dbReference type="Proteomes" id="UP000319040">
    <property type="component" value="Unassembled WGS sequence"/>
</dbReference>
<dbReference type="InterPro" id="IPR000601">
    <property type="entry name" value="PKD_dom"/>
</dbReference>
<protein>
    <submittedName>
        <fullName evidence="2">WD40-like Beta Propeller Repeat</fullName>
    </submittedName>
</protein>
<keyword evidence="3" id="KW-1185">Reference proteome</keyword>
<evidence type="ECO:0000259" key="1">
    <source>
        <dbReference type="PROSITE" id="PS50093"/>
    </source>
</evidence>
<dbReference type="SMART" id="SM00089">
    <property type="entry name" value="PKD"/>
    <property type="match status" value="2"/>
</dbReference>
<dbReference type="SUPFAM" id="SSF49299">
    <property type="entry name" value="PKD domain"/>
    <property type="match status" value="2"/>
</dbReference>
<dbReference type="Gene3D" id="2.120.10.30">
    <property type="entry name" value="TolB, C-terminal domain"/>
    <property type="match status" value="1"/>
</dbReference>
<dbReference type="EMBL" id="FXTB01000002">
    <property type="protein sequence ID" value="SMO51016.1"/>
    <property type="molecule type" value="Genomic_DNA"/>
</dbReference>
<dbReference type="PROSITE" id="PS50093">
    <property type="entry name" value="PKD"/>
    <property type="match status" value="2"/>
</dbReference>
<organism evidence="2 3">
    <name type="scientific">Saccharicrinis carchari</name>
    <dbReference type="NCBI Taxonomy" id="1168039"/>
    <lineage>
        <taxon>Bacteria</taxon>
        <taxon>Pseudomonadati</taxon>
        <taxon>Bacteroidota</taxon>
        <taxon>Bacteroidia</taxon>
        <taxon>Marinilabiliales</taxon>
        <taxon>Marinilabiliaceae</taxon>
        <taxon>Saccharicrinis</taxon>
    </lineage>
</organism>
<evidence type="ECO:0000313" key="2">
    <source>
        <dbReference type="EMBL" id="SMO51016.1"/>
    </source>
</evidence>
<dbReference type="InterPro" id="IPR022409">
    <property type="entry name" value="PKD/Chitinase_dom"/>
</dbReference>
<sequence length="470" mass="53491">MIKYLFKYYLTLILLFMLTALTKAQDVSVERIEINSNLKNDIAPYVLDSVLYFSSNRKHEMIKTYLNNNKEWVYRLYKAPLLPNDGMGKESLVQNNRLSKLNTPTIAWSEDKSTIVITQNQYTSLKRSKGRENLLGIYFISNQDGRWSRPTAFPHNSRRDYSNVHPTITPDGKTIYFVSDRAGGLGKADLYESTFENEEWSVPVNLGSTVNTDGNEVFPYYHPSGRLYFSSEGHGSSGKLDIFYTTKYQGRWSTPVKLEHPINSEHNDFSCFIDASQTTGYFASDRQGQADIYKFSDTYPAFPEARPQVEDVFCFTLFENGPYVSDTLPYKYQWYFGDGETASGLEVDHCFPGPGKYNIELTVLDTLTNTDLYTVASYPLTLERTQQIIVTLPDTVRVGIPVNLSAENSVLKDFEPNQYFWDFGDGNKGKGVRIDHIFREKGIYTITCGAISKNDPTNKMGSTIQIVVTD</sequence>
<dbReference type="Pfam" id="PF07676">
    <property type="entry name" value="PD40"/>
    <property type="match status" value="2"/>
</dbReference>
<proteinExistence type="predicted"/>
<name>A0A521BV33_SACCC</name>
<dbReference type="Gene3D" id="2.60.40.10">
    <property type="entry name" value="Immunoglobulins"/>
    <property type="match status" value="2"/>
</dbReference>
<dbReference type="OrthoDB" id="9809364at2"/>
<dbReference type="RefSeq" id="WP_142532419.1">
    <property type="nucleotide sequence ID" value="NZ_FXTB01000002.1"/>
</dbReference>
<dbReference type="CDD" id="cd00146">
    <property type="entry name" value="PKD"/>
    <property type="match status" value="2"/>
</dbReference>